<dbReference type="SUPFAM" id="SSF47954">
    <property type="entry name" value="Cyclin-like"/>
    <property type="match status" value="2"/>
</dbReference>
<dbReference type="Pfam" id="PF00134">
    <property type="entry name" value="Cyclin_N"/>
    <property type="match status" value="1"/>
</dbReference>
<evidence type="ECO:0000256" key="3">
    <source>
        <dbReference type="RuleBase" id="RU000383"/>
    </source>
</evidence>
<dbReference type="Gene3D" id="1.10.472.10">
    <property type="entry name" value="Cyclin-like"/>
    <property type="match status" value="2"/>
</dbReference>
<dbReference type="InterPro" id="IPR006671">
    <property type="entry name" value="Cyclin_N"/>
</dbReference>
<keyword evidence="1 3" id="KW-0195">Cyclin</keyword>
<dbReference type="SMART" id="SM00385">
    <property type="entry name" value="CYCLIN"/>
    <property type="match status" value="2"/>
</dbReference>
<dbReference type="InterPro" id="IPR013763">
    <property type="entry name" value="Cyclin-like_dom"/>
</dbReference>
<feature type="region of interest" description="Disordered" evidence="4">
    <location>
        <begin position="344"/>
        <end position="431"/>
    </location>
</feature>
<feature type="compositionally biased region" description="Basic and acidic residues" evidence="4">
    <location>
        <begin position="394"/>
        <end position="431"/>
    </location>
</feature>
<evidence type="ECO:0000256" key="2">
    <source>
        <dbReference type="ARBA" id="ARBA00025821"/>
    </source>
</evidence>
<proteinExistence type="inferred from homology"/>
<evidence type="ECO:0000313" key="8">
    <source>
        <dbReference type="Proteomes" id="UP001148018"/>
    </source>
</evidence>
<protein>
    <recommendedName>
        <fullName evidence="9">Cyclin-L2</fullName>
    </recommendedName>
</protein>
<comment type="similarity">
    <text evidence="3">Belongs to the cyclin family.</text>
</comment>
<name>A0A9Q0E6B5_9TELE</name>
<sequence length="431" mass="48408">MAAGDLRIPGEGVLIGDKLYSGVALTLDNCRVPAERLQSSPSADHGLSPDAEEQLRMRGCELIQAAGILLKLPQVAMATGQILFQRFFYCKSFVRHCAEMVAMACVHLSSKIEEEPRRIRDVINVFHHLKKSRGGRTRPPLPLDATYVNTKAQVIKMERRVLKELGFCVHVKHPHKVIVMYLQFLECEKNTPLVQMAWNYMNDSLRTDIFLRFSAETVACACIYLSARALQMPLPDQPAWFLLFGAAEEDLKEICRRILRLYSLPTVPLAALLLQVDKCRQAMDALAAKAKAGEAVLLSIGTPTLDSPANFSPASKAVSPAVPNPGHESPMSKVALKNACRKLANGDGKSTLSRSAERREPRPTSPPKRRRSRSVSTASRSASPIRRKKHVVHRERERERERDRCRERDGERGRRGGEKSRGRRDEHSRRR</sequence>
<feature type="compositionally biased region" description="Low complexity" evidence="4">
    <location>
        <begin position="374"/>
        <end position="383"/>
    </location>
</feature>
<dbReference type="PANTHER" id="PTHR10026">
    <property type="entry name" value="CYCLIN"/>
    <property type="match status" value="1"/>
</dbReference>
<evidence type="ECO:0008006" key="9">
    <source>
        <dbReference type="Google" id="ProtNLM"/>
    </source>
</evidence>
<dbReference type="Proteomes" id="UP001148018">
    <property type="component" value="Unassembled WGS sequence"/>
</dbReference>
<dbReference type="InterPro" id="IPR036915">
    <property type="entry name" value="Cyclin-like_sf"/>
</dbReference>
<dbReference type="AlphaFoldDB" id="A0A9Q0E6B5"/>
<dbReference type="InterPro" id="IPR004367">
    <property type="entry name" value="Cyclin_C-dom"/>
</dbReference>
<dbReference type="GO" id="GO:0006357">
    <property type="term" value="P:regulation of transcription by RNA polymerase II"/>
    <property type="evidence" value="ECO:0007669"/>
    <property type="project" value="InterPro"/>
</dbReference>
<feature type="domain" description="Cyclin-like" evidence="5">
    <location>
        <begin position="61"/>
        <end position="163"/>
    </location>
</feature>
<comment type="caution">
    <text evidence="7">The sequence shown here is derived from an EMBL/GenBank/DDBJ whole genome shotgun (WGS) entry which is preliminary data.</text>
</comment>
<feature type="domain" description="Cyclin-like" evidence="5">
    <location>
        <begin position="176"/>
        <end position="260"/>
    </location>
</feature>
<dbReference type="GO" id="GO:0016538">
    <property type="term" value="F:cyclin-dependent protein serine/threonine kinase regulator activity"/>
    <property type="evidence" value="ECO:0007669"/>
    <property type="project" value="InterPro"/>
</dbReference>
<evidence type="ECO:0000313" key="7">
    <source>
        <dbReference type="EMBL" id="KAJ3601822.1"/>
    </source>
</evidence>
<dbReference type="PIRSF" id="PIRSF036580">
    <property type="entry name" value="Cyclin_L"/>
    <property type="match status" value="1"/>
</dbReference>
<feature type="domain" description="Cyclin C-terminal" evidence="6">
    <location>
        <begin position="172"/>
        <end position="301"/>
    </location>
</feature>
<dbReference type="InterPro" id="IPR043198">
    <property type="entry name" value="Cyclin/Ssn8"/>
</dbReference>
<reference evidence="7" key="1">
    <citation type="submission" date="2022-07" db="EMBL/GenBank/DDBJ databases">
        <title>Chromosome-level genome of Muraenolepis orangiensis.</title>
        <authorList>
            <person name="Kim J."/>
        </authorList>
    </citation>
    <scope>NUCLEOTIDE SEQUENCE</scope>
    <source>
        <strain evidence="7">KU_S4_2022</strain>
        <tissue evidence="7">Muscle</tissue>
    </source>
</reference>
<dbReference type="OrthoDB" id="10264655at2759"/>
<dbReference type="FunFam" id="1.10.472.10:FF:000031">
    <property type="entry name" value="cyclin-L1-1-like isoform X1"/>
    <property type="match status" value="1"/>
</dbReference>
<dbReference type="SMART" id="SM01332">
    <property type="entry name" value="Cyclin_C"/>
    <property type="match status" value="1"/>
</dbReference>
<evidence type="ECO:0000259" key="5">
    <source>
        <dbReference type="SMART" id="SM00385"/>
    </source>
</evidence>
<keyword evidence="8" id="KW-1185">Reference proteome</keyword>
<dbReference type="EMBL" id="JANIIK010000046">
    <property type="protein sequence ID" value="KAJ3601822.1"/>
    <property type="molecule type" value="Genomic_DNA"/>
</dbReference>
<evidence type="ECO:0000256" key="4">
    <source>
        <dbReference type="SAM" id="MobiDB-lite"/>
    </source>
</evidence>
<evidence type="ECO:0000256" key="1">
    <source>
        <dbReference type="ARBA" id="ARBA00023127"/>
    </source>
</evidence>
<gene>
    <name evidence="7" type="ORF">NHX12_029586</name>
</gene>
<feature type="region of interest" description="Disordered" evidence="4">
    <location>
        <begin position="311"/>
        <end position="331"/>
    </location>
</feature>
<accession>A0A9Q0E6B5</accession>
<evidence type="ECO:0000259" key="6">
    <source>
        <dbReference type="SMART" id="SM01332"/>
    </source>
</evidence>
<comment type="subunit">
    <text evidence="2">Interacts with the CDK1 protein kinase to form a serine/threonine kinase holoenzyme complex also known as maturation promoting factor (MPF). The cyclin subunit imparts substrate specificity to the complex.</text>
</comment>
<organism evidence="7 8">
    <name type="scientific">Muraenolepis orangiensis</name>
    <name type="common">Patagonian moray cod</name>
    <dbReference type="NCBI Taxonomy" id="630683"/>
    <lineage>
        <taxon>Eukaryota</taxon>
        <taxon>Metazoa</taxon>
        <taxon>Chordata</taxon>
        <taxon>Craniata</taxon>
        <taxon>Vertebrata</taxon>
        <taxon>Euteleostomi</taxon>
        <taxon>Actinopterygii</taxon>
        <taxon>Neopterygii</taxon>
        <taxon>Teleostei</taxon>
        <taxon>Neoteleostei</taxon>
        <taxon>Acanthomorphata</taxon>
        <taxon>Zeiogadaria</taxon>
        <taxon>Gadariae</taxon>
        <taxon>Gadiformes</taxon>
        <taxon>Muraenolepidoidei</taxon>
        <taxon>Muraenolepididae</taxon>
        <taxon>Muraenolepis</taxon>
    </lineage>
</organism>